<comment type="caution">
    <text evidence="6">The sequence shown here is derived from an EMBL/GenBank/DDBJ whole genome shotgun (WGS) entry which is preliminary data.</text>
</comment>
<proteinExistence type="predicted"/>
<dbReference type="OrthoDB" id="9813092at2"/>
<dbReference type="Proteomes" id="UP000037425">
    <property type="component" value="Unassembled WGS sequence"/>
</dbReference>
<sequence length="224" mass="24748">MPDPSLTLISHPLCPFVQRAAIVLLEKSVPFERINVDLSAKPDWFLALSPTGKVPLLKVHQADEEDAILFESVVICEYLDETQGGASMYPDDALLRARQRAWIEFATQTLADGWQFLNATDPATADAKRAAFRDRPQKLEAELGSGPYFAGPAFGLVDAVSAPLFRYFAIIDSAVSQANFEGFPRVSAWRAALAGRPSVKGAVVEDYSERFRQHLRRQQALIAN</sequence>
<dbReference type="SUPFAM" id="SSF47616">
    <property type="entry name" value="GST C-terminal domain-like"/>
    <property type="match status" value="1"/>
</dbReference>
<keyword evidence="2 6" id="KW-0808">Transferase</keyword>
<dbReference type="InterPro" id="IPR004046">
    <property type="entry name" value="GST_C"/>
</dbReference>
<dbReference type="SFLD" id="SFLDS00019">
    <property type="entry name" value="Glutathione_Transferase_(cytos"/>
    <property type="match status" value="1"/>
</dbReference>
<dbReference type="CDD" id="cd00299">
    <property type="entry name" value="GST_C_family"/>
    <property type="match status" value="1"/>
</dbReference>
<name>A0A0L8BVF2_ENSAD</name>
<dbReference type="Pfam" id="PF13417">
    <property type="entry name" value="GST_N_3"/>
    <property type="match status" value="1"/>
</dbReference>
<feature type="domain" description="GST N-terminal" evidence="4">
    <location>
        <begin position="4"/>
        <end position="87"/>
    </location>
</feature>
<dbReference type="Gene3D" id="1.20.1050.10">
    <property type="match status" value="1"/>
</dbReference>
<dbReference type="Gene3D" id="3.40.30.10">
    <property type="entry name" value="Glutaredoxin"/>
    <property type="match status" value="1"/>
</dbReference>
<dbReference type="PANTHER" id="PTHR43968">
    <property type="match status" value="1"/>
</dbReference>
<comment type="catalytic activity">
    <reaction evidence="3">
        <text>RX + glutathione = an S-substituted glutathione + a halide anion + H(+)</text>
        <dbReference type="Rhea" id="RHEA:16437"/>
        <dbReference type="ChEBI" id="CHEBI:15378"/>
        <dbReference type="ChEBI" id="CHEBI:16042"/>
        <dbReference type="ChEBI" id="CHEBI:17792"/>
        <dbReference type="ChEBI" id="CHEBI:57925"/>
        <dbReference type="ChEBI" id="CHEBI:90779"/>
        <dbReference type="EC" id="2.5.1.18"/>
    </reaction>
</comment>
<dbReference type="EC" id="2.5.1.18" evidence="1"/>
<accession>A0A0L8BVF2</accession>
<dbReference type="GO" id="GO:0005737">
    <property type="term" value="C:cytoplasm"/>
    <property type="evidence" value="ECO:0007669"/>
    <property type="project" value="TreeGrafter"/>
</dbReference>
<reference evidence="7" key="1">
    <citation type="submission" date="2015-07" db="EMBL/GenBank/DDBJ databases">
        <title>Whole genome sequence of an Ensifer adhaerens strain isolated from a cave pool in the Wind Cave National Park.</title>
        <authorList>
            <person name="Eng W.W.H."/>
            <person name="Gan H.M."/>
            <person name="Barton H.A."/>
            <person name="Savka M.A."/>
        </authorList>
    </citation>
    <scope>NUCLEOTIDE SEQUENCE [LARGE SCALE GENOMIC DNA]</scope>
    <source>
        <strain evidence="7">SD006</strain>
    </source>
</reference>
<dbReference type="Pfam" id="PF00043">
    <property type="entry name" value="GST_C"/>
    <property type="match status" value="1"/>
</dbReference>
<dbReference type="PANTHER" id="PTHR43968:SF6">
    <property type="entry name" value="GLUTATHIONE S-TRANSFERASE OMEGA"/>
    <property type="match status" value="1"/>
</dbReference>
<dbReference type="PATRIC" id="fig|106592.7.peg.7068"/>
<dbReference type="SFLD" id="SFLDG01152">
    <property type="entry name" value="Main.3:_Omega-_and_Tau-like"/>
    <property type="match status" value="1"/>
</dbReference>
<evidence type="ECO:0000259" key="4">
    <source>
        <dbReference type="PROSITE" id="PS50404"/>
    </source>
</evidence>
<evidence type="ECO:0000259" key="5">
    <source>
        <dbReference type="PROSITE" id="PS50405"/>
    </source>
</evidence>
<organism evidence="6 7">
    <name type="scientific">Ensifer adhaerens</name>
    <name type="common">Sinorhizobium morelense</name>
    <dbReference type="NCBI Taxonomy" id="106592"/>
    <lineage>
        <taxon>Bacteria</taxon>
        <taxon>Pseudomonadati</taxon>
        <taxon>Pseudomonadota</taxon>
        <taxon>Alphaproteobacteria</taxon>
        <taxon>Hyphomicrobiales</taxon>
        <taxon>Rhizobiaceae</taxon>
        <taxon>Sinorhizobium/Ensifer group</taxon>
        <taxon>Ensifer</taxon>
    </lineage>
</organism>
<dbReference type="InterPro" id="IPR036282">
    <property type="entry name" value="Glutathione-S-Trfase_C_sf"/>
</dbReference>
<dbReference type="SFLD" id="SFLDG00358">
    <property type="entry name" value="Main_(cytGST)"/>
    <property type="match status" value="1"/>
</dbReference>
<dbReference type="InterPro" id="IPR040079">
    <property type="entry name" value="Glutathione_S-Trfase"/>
</dbReference>
<dbReference type="InterPro" id="IPR004045">
    <property type="entry name" value="Glutathione_S-Trfase_N"/>
</dbReference>
<dbReference type="EMBL" id="LGAP01000007">
    <property type="protein sequence ID" value="KOF18484.1"/>
    <property type="molecule type" value="Genomic_DNA"/>
</dbReference>
<dbReference type="AlphaFoldDB" id="A0A0L8BVF2"/>
<gene>
    <name evidence="6" type="ORF">AC244_14070</name>
</gene>
<dbReference type="InterPro" id="IPR010987">
    <property type="entry name" value="Glutathione-S-Trfase_C-like"/>
</dbReference>
<evidence type="ECO:0000256" key="3">
    <source>
        <dbReference type="ARBA" id="ARBA00047960"/>
    </source>
</evidence>
<evidence type="ECO:0000256" key="2">
    <source>
        <dbReference type="ARBA" id="ARBA00022679"/>
    </source>
</evidence>
<evidence type="ECO:0000256" key="1">
    <source>
        <dbReference type="ARBA" id="ARBA00012452"/>
    </source>
</evidence>
<dbReference type="InterPro" id="IPR036249">
    <property type="entry name" value="Thioredoxin-like_sf"/>
</dbReference>
<evidence type="ECO:0000313" key="6">
    <source>
        <dbReference type="EMBL" id="KOF18484.1"/>
    </source>
</evidence>
<dbReference type="GO" id="GO:0004364">
    <property type="term" value="F:glutathione transferase activity"/>
    <property type="evidence" value="ECO:0007669"/>
    <property type="project" value="UniProtKB-EC"/>
</dbReference>
<dbReference type="InterPro" id="IPR045073">
    <property type="entry name" value="Omega/Tau-like"/>
</dbReference>
<dbReference type="PROSITE" id="PS50404">
    <property type="entry name" value="GST_NTER"/>
    <property type="match status" value="1"/>
</dbReference>
<dbReference type="SUPFAM" id="SSF52833">
    <property type="entry name" value="Thioredoxin-like"/>
    <property type="match status" value="1"/>
</dbReference>
<feature type="domain" description="GST C-terminal" evidence="5">
    <location>
        <begin position="92"/>
        <end position="215"/>
    </location>
</feature>
<dbReference type="PROSITE" id="PS50405">
    <property type="entry name" value="GST_CTER"/>
    <property type="match status" value="1"/>
</dbReference>
<dbReference type="RefSeq" id="WP_053249445.1">
    <property type="nucleotide sequence ID" value="NZ_LGAP01000007.1"/>
</dbReference>
<protein>
    <recommendedName>
        <fullName evidence="1">glutathione transferase</fullName>
        <ecNumber evidence="1">2.5.1.18</ecNumber>
    </recommendedName>
</protein>
<dbReference type="InterPro" id="IPR050983">
    <property type="entry name" value="GST_Omega/HSP26"/>
</dbReference>
<evidence type="ECO:0000313" key="7">
    <source>
        <dbReference type="Proteomes" id="UP000037425"/>
    </source>
</evidence>